<evidence type="ECO:0000313" key="2">
    <source>
        <dbReference type="Proteomes" id="UP001480082"/>
    </source>
</evidence>
<dbReference type="EMBL" id="JAMYRI010000042">
    <property type="protein sequence ID" value="MER9288536.1"/>
    <property type="molecule type" value="Genomic_DNA"/>
</dbReference>
<sequence>MPPSIYIKGWKRLLDLNNPNHGLLLPILEKMGRPVLAKPRPGLETAHFIEHEAYKDIALVIPPSANSTTSPTTIRSDRRRRADQRAI</sequence>
<evidence type="ECO:0000313" key="1">
    <source>
        <dbReference type="EMBL" id="MER9288536.1"/>
    </source>
</evidence>
<protein>
    <submittedName>
        <fullName evidence="1">Uncharacterized protein</fullName>
    </submittedName>
</protein>
<dbReference type="Proteomes" id="UP001480082">
    <property type="component" value="Unassembled WGS sequence"/>
</dbReference>
<gene>
    <name evidence="1" type="ORF">NKI81_32480</name>
</gene>
<name>A0ACC6T9B4_9HYPH</name>
<organism evidence="1 2">
    <name type="scientific">Mesorhizobium australicum</name>
    <dbReference type="NCBI Taxonomy" id="536018"/>
    <lineage>
        <taxon>Bacteria</taxon>
        <taxon>Pseudomonadati</taxon>
        <taxon>Pseudomonadota</taxon>
        <taxon>Alphaproteobacteria</taxon>
        <taxon>Hyphomicrobiales</taxon>
        <taxon>Phyllobacteriaceae</taxon>
        <taxon>Mesorhizobium</taxon>
    </lineage>
</organism>
<accession>A0ACC6T9B4</accession>
<comment type="caution">
    <text evidence="1">The sequence shown here is derived from an EMBL/GenBank/DDBJ whole genome shotgun (WGS) entry which is preliminary data.</text>
</comment>
<reference evidence="1 2" key="1">
    <citation type="journal article" date="2024" name="Proc. Natl. Acad. Sci. U.S.A.">
        <title>The evolutionary genomics of adaptation to stress in wild rhizobium bacteria.</title>
        <authorList>
            <person name="Kehlet-Delgado H."/>
            <person name="Montoya A.P."/>
            <person name="Jensen K.T."/>
            <person name="Wendlandt C.E."/>
            <person name="Dexheimer C."/>
            <person name="Roberts M."/>
            <person name="Torres Martinez L."/>
            <person name="Friesen M.L."/>
            <person name="Griffitts J.S."/>
            <person name="Porter S.S."/>
        </authorList>
    </citation>
    <scope>NUCLEOTIDE SEQUENCE [LARGE SCALE GENOMIC DNA]</scope>
    <source>
        <strain evidence="1 2">M0468</strain>
    </source>
</reference>
<keyword evidence="2" id="KW-1185">Reference proteome</keyword>
<proteinExistence type="predicted"/>